<dbReference type="PANTHER" id="PTHR43537">
    <property type="entry name" value="TRANSCRIPTIONAL REGULATOR, GNTR FAMILY"/>
    <property type="match status" value="1"/>
</dbReference>
<dbReference type="Gene3D" id="1.20.120.530">
    <property type="entry name" value="GntR ligand-binding domain-like"/>
    <property type="match status" value="1"/>
</dbReference>
<accession>A0A917DBE0</accession>
<dbReference type="Gene3D" id="1.10.10.10">
    <property type="entry name" value="Winged helix-like DNA-binding domain superfamily/Winged helix DNA-binding domain"/>
    <property type="match status" value="1"/>
</dbReference>
<dbReference type="Proteomes" id="UP000613160">
    <property type="component" value="Unassembled WGS sequence"/>
</dbReference>
<dbReference type="InterPro" id="IPR011711">
    <property type="entry name" value="GntR_C"/>
</dbReference>
<dbReference type="GO" id="GO:0003677">
    <property type="term" value="F:DNA binding"/>
    <property type="evidence" value="ECO:0007669"/>
    <property type="project" value="UniProtKB-KW"/>
</dbReference>
<reference evidence="5" key="1">
    <citation type="journal article" date="2014" name="Int. J. Syst. Evol. Microbiol.">
        <title>Complete genome sequence of Corynebacterium casei LMG S-19264T (=DSM 44701T), isolated from a smear-ripened cheese.</title>
        <authorList>
            <consortium name="US DOE Joint Genome Institute (JGI-PGF)"/>
            <person name="Walter F."/>
            <person name="Albersmeier A."/>
            <person name="Kalinowski J."/>
            <person name="Ruckert C."/>
        </authorList>
    </citation>
    <scope>NUCLEOTIDE SEQUENCE</scope>
    <source>
        <strain evidence="5">CGMCC 1.15493</strain>
    </source>
</reference>
<gene>
    <name evidence="5" type="ORF">GCM10011335_27170</name>
</gene>
<protein>
    <submittedName>
        <fullName evidence="5">GntR family transcriptional regulator</fullName>
    </submittedName>
</protein>
<evidence type="ECO:0000256" key="3">
    <source>
        <dbReference type="ARBA" id="ARBA00023163"/>
    </source>
</evidence>
<organism evidence="5 6">
    <name type="scientific">Aureimonas glaciei</name>
    <dbReference type="NCBI Taxonomy" id="1776957"/>
    <lineage>
        <taxon>Bacteria</taxon>
        <taxon>Pseudomonadati</taxon>
        <taxon>Pseudomonadota</taxon>
        <taxon>Alphaproteobacteria</taxon>
        <taxon>Hyphomicrobiales</taxon>
        <taxon>Aurantimonadaceae</taxon>
        <taxon>Aureimonas</taxon>
    </lineage>
</organism>
<dbReference type="InterPro" id="IPR000524">
    <property type="entry name" value="Tscrpt_reg_HTH_GntR"/>
</dbReference>
<dbReference type="AlphaFoldDB" id="A0A917DBE0"/>
<dbReference type="Pfam" id="PF00392">
    <property type="entry name" value="GntR"/>
    <property type="match status" value="1"/>
</dbReference>
<dbReference type="SUPFAM" id="SSF48008">
    <property type="entry name" value="GntR ligand-binding domain-like"/>
    <property type="match status" value="1"/>
</dbReference>
<dbReference type="InterPro" id="IPR036390">
    <property type="entry name" value="WH_DNA-bd_sf"/>
</dbReference>
<dbReference type="InterPro" id="IPR008920">
    <property type="entry name" value="TF_FadR/GntR_C"/>
</dbReference>
<dbReference type="Pfam" id="PF07729">
    <property type="entry name" value="FCD"/>
    <property type="match status" value="1"/>
</dbReference>
<dbReference type="SMART" id="SM00895">
    <property type="entry name" value="FCD"/>
    <property type="match status" value="1"/>
</dbReference>
<evidence type="ECO:0000313" key="6">
    <source>
        <dbReference type="Proteomes" id="UP000613160"/>
    </source>
</evidence>
<dbReference type="PROSITE" id="PS50949">
    <property type="entry name" value="HTH_GNTR"/>
    <property type="match status" value="1"/>
</dbReference>
<evidence type="ECO:0000256" key="2">
    <source>
        <dbReference type="ARBA" id="ARBA00023125"/>
    </source>
</evidence>
<evidence type="ECO:0000313" key="5">
    <source>
        <dbReference type="EMBL" id="GGD22825.1"/>
    </source>
</evidence>
<evidence type="ECO:0000259" key="4">
    <source>
        <dbReference type="PROSITE" id="PS50949"/>
    </source>
</evidence>
<keyword evidence="6" id="KW-1185">Reference proteome</keyword>
<evidence type="ECO:0000256" key="1">
    <source>
        <dbReference type="ARBA" id="ARBA00023015"/>
    </source>
</evidence>
<feature type="domain" description="HTH gntR-type" evidence="4">
    <location>
        <begin position="8"/>
        <end position="75"/>
    </location>
</feature>
<name>A0A917DBE0_9HYPH</name>
<dbReference type="RefSeq" id="WP_244640171.1">
    <property type="nucleotide sequence ID" value="NZ_BMJJ01000006.1"/>
</dbReference>
<comment type="caution">
    <text evidence="5">The sequence shown here is derived from an EMBL/GenBank/DDBJ whole genome shotgun (WGS) entry which is preliminary data.</text>
</comment>
<keyword evidence="3" id="KW-0804">Transcription</keyword>
<dbReference type="EMBL" id="BMJJ01000006">
    <property type="protein sequence ID" value="GGD22825.1"/>
    <property type="molecule type" value="Genomic_DNA"/>
</dbReference>
<dbReference type="SMART" id="SM00345">
    <property type="entry name" value="HTH_GNTR"/>
    <property type="match status" value="1"/>
</dbReference>
<sequence length="230" mass="25409">MIAPVERRTVQQRVYDELRRLLIEGQFEAGEPLRIQTVAARLETSTMPVRDALGRLVSERALEALPNRSVRVPLATRERLDDVAAARSLVEGEAIRLAVPRLSDEEIAFLREITEAYDATMASGGDHGHRAAYNHAFHFGIYRACGSTVLLPIIESLWLQSGPFIRASANIYDGGDGLSATHHHWHILAALEKADADGAVEALRRDIGRAFDLLRERLPAATDLNEEADA</sequence>
<proteinExistence type="predicted"/>
<keyword evidence="1" id="KW-0805">Transcription regulation</keyword>
<dbReference type="SUPFAM" id="SSF46785">
    <property type="entry name" value="Winged helix' DNA-binding domain"/>
    <property type="match status" value="1"/>
</dbReference>
<dbReference type="PANTHER" id="PTHR43537:SF39">
    <property type="entry name" value="HTH-TYPE TRANSCRIPTIONAL REGULATOR MCBR"/>
    <property type="match status" value="1"/>
</dbReference>
<dbReference type="GO" id="GO:0003700">
    <property type="term" value="F:DNA-binding transcription factor activity"/>
    <property type="evidence" value="ECO:0007669"/>
    <property type="project" value="InterPro"/>
</dbReference>
<dbReference type="InterPro" id="IPR036388">
    <property type="entry name" value="WH-like_DNA-bd_sf"/>
</dbReference>
<reference evidence="5" key="2">
    <citation type="submission" date="2020-09" db="EMBL/GenBank/DDBJ databases">
        <authorList>
            <person name="Sun Q."/>
            <person name="Zhou Y."/>
        </authorList>
    </citation>
    <scope>NUCLEOTIDE SEQUENCE</scope>
    <source>
        <strain evidence="5">CGMCC 1.15493</strain>
    </source>
</reference>
<keyword evidence="2" id="KW-0238">DNA-binding</keyword>